<comment type="similarity">
    <text evidence="4">Belongs to the dihydroorotate dehydrogenase family. Type 1 subfamily.</text>
</comment>
<keyword evidence="9" id="KW-0288">FMN</keyword>
<keyword evidence="14" id="KW-0520">NAD</keyword>
<dbReference type="eggNOG" id="COG0167">
    <property type="taxonomic scope" value="Bacteria"/>
</dbReference>
<dbReference type="Gene3D" id="3.20.20.70">
    <property type="entry name" value="Aldolase class I"/>
    <property type="match status" value="1"/>
</dbReference>
<dbReference type="EMBL" id="CM001487">
    <property type="protein sequence ID" value="EIM58074.1"/>
    <property type="molecule type" value="Genomic_DNA"/>
</dbReference>
<evidence type="ECO:0000256" key="14">
    <source>
        <dbReference type="ARBA" id="ARBA00023027"/>
    </source>
</evidence>
<keyword evidence="8" id="KW-0285">Flavoprotein</keyword>
<comment type="pathway">
    <text evidence="3">Pyrimidine metabolism; UMP biosynthesis via de novo pathway; orotate from (S)-dihydroorotate (NAD(+) route): step 1/1.</text>
</comment>
<comment type="function">
    <text evidence="2">Catalyzes the conversion of dihydroorotate to orotate with NAD(+) as electron acceptor.</text>
</comment>
<evidence type="ECO:0000256" key="19">
    <source>
        <dbReference type="ARBA" id="ARBA00047685"/>
    </source>
</evidence>
<dbReference type="EC" id="1.3.1.14" evidence="6"/>
<evidence type="ECO:0000313" key="27">
    <source>
        <dbReference type="Proteomes" id="UP000005753"/>
    </source>
</evidence>
<dbReference type="CDD" id="cd02940">
    <property type="entry name" value="DHPD_FMN"/>
    <property type="match status" value="1"/>
</dbReference>
<protein>
    <recommendedName>
        <fullName evidence="7">Dihydroorotate dehydrogenase B (NAD(+)), catalytic subunit</fullName>
        <ecNumber evidence="24">1.3.1.1</ecNumber>
        <ecNumber evidence="6">1.3.1.14</ecNumber>
    </recommendedName>
    <alternativeName>
        <fullName evidence="15">Dihydroorotate oxidase B</fullName>
    </alternativeName>
    <alternativeName>
        <fullName evidence="18">Dihydrothymine dehydrogenase</fullName>
    </alternativeName>
    <alternativeName>
        <fullName evidence="16">Dihydrouracil dehydrogenase</fullName>
    </alternativeName>
    <alternativeName>
        <fullName evidence="17">Orotate reductase (NADH)</fullName>
    </alternativeName>
</protein>
<organism evidence="26 27">
    <name type="scientific">Eubacterium cellulosolvens (strain ATCC 43171 / JCM 9499 / 6)</name>
    <name type="common">Cillobacterium cellulosolvens</name>
    <dbReference type="NCBI Taxonomy" id="633697"/>
    <lineage>
        <taxon>Bacteria</taxon>
        <taxon>Bacillati</taxon>
        <taxon>Bacillota</taxon>
        <taxon>Clostridia</taxon>
        <taxon>Eubacteriales</taxon>
        <taxon>Eubacteriaceae</taxon>
        <taxon>Eubacterium</taxon>
    </lineage>
</organism>
<feature type="domain" description="4Fe-4S ferredoxin-type" evidence="25">
    <location>
        <begin position="452"/>
        <end position="484"/>
    </location>
</feature>
<name>I5AWA1_EUBC6</name>
<dbReference type="HOGENOM" id="CLU_042042_4_2_9"/>
<dbReference type="InterPro" id="IPR017900">
    <property type="entry name" value="4Fe4S_Fe_S_CS"/>
</dbReference>
<dbReference type="GO" id="GO:0005737">
    <property type="term" value="C:cytoplasm"/>
    <property type="evidence" value="ECO:0007669"/>
    <property type="project" value="InterPro"/>
</dbReference>
<dbReference type="GO" id="GO:0046872">
    <property type="term" value="F:metal ion binding"/>
    <property type="evidence" value="ECO:0007669"/>
    <property type="project" value="UniProtKB-KW"/>
</dbReference>
<dbReference type="GO" id="GO:0051536">
    <property type="term" value="F:iron-sulfur cluster binding"/>
    <property type="evidence" value="ECO:0007669"/>
    <property type="project" value="UniProtKB-KW"/>
</dbReference>
<dbReference type="STRING" id="633697.EubceDRAFT1_2336"/>
<dbReference type="Proteomes" id="UP000005753">
    <property type="component" value="Chromosome"/>
</dbReference>
<evidence type="ECO:0000256" key="18">
    <source>
        <dbReference type="ARBA" id="ARBA00032722"/>
    </source>
</evidence>
<comment type="similarity">
    <text evidence="5">Belongs to the dihydropyrimidine dehydrogenase family.</text>
</comment>
<dbReference type="Gene3D" id="3.30.70.20">
    <property type="match status" value="1"/>
</dbReference>
<dbReference type="Pfam" id="PF01180">
    <property type="entry name" value="DHO_dh"/>
    <property type="match status" value="1"/>
</dbReference>
<evidence type="ECO:0000313" key="26">
    <source>
        <dbReference type="EMBL" id="EIM58074.1"/>
    </source>
</evidence>
<evidence type="ECO:0000256" key="3">
    <source>
        <dbReference type="ARBA" id="ARBA00004715"/>
    </source>
</evidence>
<keyword evidence="13" id="KW-0411">Iron-sulfur</keyword>
<comment type="function">
    <text evidence="22">Involved in pyrimidine base degradation. Catalyzes physiologically the reduction of uracil to 5,6-dihydrouracil (DHU) by using NADH as a specific cosubstrate. It also catalyzes the reverse reaction and the reduction of thymine to 5,6-dihydrothymine (DHT).</text>
</comment>
<evidence type="ECO:0000256" key="9">
    <source>
        <dbReference type="ARBA" id="ARBA00022643"/>
    </source>
</evidence>
<dbReference type="SUPFAM" id="SSF54862">
    <property type="entry name" value="4Fe-4S ferredoxins"/>
    <property type="match status" value="1"/>
</dbReference>
<accession>I5AWA1</accession>
<comment type="catalytic activity">
    <reaction evidence="21">
        <text>(S)-dihydroorotate + NAD(+) = orotate + NADH + H(+)</text>
        <dbReference type="Rhea" id="RHEA:13513"/>
        <dbReference type="ChEBI" id="CHEBI:15378"/>
        <dbReference type="ChEBI" id="CHEBI:30839"/>
        <dbReference type="ChEBI" id="CHEBI:30864"/>
        <dbReference type="ChEBI" id="CHEBI:57540"/>
        <dbReference type="ChEBI" id="CHEBI:57945"/>
        <dbReference type="EC" id="1.3.1.14"/>
    </reaction>
</comment>
<dbReference type="GO" id="GO:0004159">
    <property type="term" value="F:dihydropyrimidine dehydrogenase (NAD+) activity"/>
    <property type="evidence" value="ECO:0007669"/>
    <property type="project" value="UniProtKB-EC"/>
</dbReference>
<dbReference type="OrthoDB" id="9794954at2"/>
<comment type="catalytic activity">
    <reaction evidence="19">
        <text>5,6-dihydrothymine + NAD(+) = thymine + NADH + H(+)</text>
        <dbReference type="Rhea" id="RHEA:28791"/>
        <dbReference type="ChEBI" id="CHEBI:15378"/>
        <dbReference type="ChEBI" id="CHEBI:17821"/>
        <dbReference type="ChEBI" id="CHEBI:27468"/>
        <dbReference type="ChEBI" id="CHEBI:57540"/>
        <dbReference type="ChEBI" id="CHEBI:57945"/>
        <dbReference type="EC" id="1.3.1.1"/>
    </reaction>
</comment>
<evidence type="ECO:0000256" key="5">
    <source>
        <dbReference type="ARBA" id="ARBA00010804"/>
    </source>
</evidence>
<evidence type="ECO:0000256" key="4">
    <source>
        <dbReference type="ARBA" id="ARBA00008008"/>
    </source>
</evidence>
<feature type="domain" description="4Fe-4S ferredoxin-type" evidence="25">
    <location>
        <begin position="486"/>
        <end position="515"/>
    </location>
</feature>
<evidence type="ECO:0000256" key="24">
    <source>
        <dbReference type="ARBA" id="ARBA00049728"/>
    </source>
</evidence>
<evidence type="ECO:0000256" key="23">
    <source>
        <dbReference type="ARBA" id="ARBA00049714"/>
    </source>
</evidence>
<keyword evidence="27" id="KW-1185">Reference proteome</keyword>
<dbReference type="SUPFAM" id="SSF51395">
    <property type="entry name" value="FMN-linked oxidoreductases"/>
    <property type="match status" value="1"/>
</dbReference>
<dbReference type="PROSITE" id="PS00198">
    <property type="entry name" value="4FE4S_FER_1"/>
    <property type="match status" value="1"/>
</dbReference>
<evidence type="ECO:0000256" key="8">
    <source>
        <dbReference type="ARBA" id="ARBA00022630"/>
    </source>
</evidence>
<dbReference type="AlphaFoldDB" id="I5AWA1"/>
<evidence type="ECO:0000256" key="1">
    <source>
        <dbReference type="ARBA" id="ARBA00001917"/>
    </source>
</evidence>
<dbReference type="FunFam" id="3.20.20.70:FF:000027">
    <property type="entry name" value="Dihydropyrimidine dehydrogenase [NADP(+)]"/>
    <property type="match status" value="1"/>
</dbReference>
<dbReference type="InterPro" id="IPR013785">
    <property type="entry name" value="Aldolase_TIM"/>
</dbReference>
<keyword evidence="10" id="KW-0479">Metal-binding</keyword>
<evidence type="ECO:0000256" key="21">
    <source>
        <dbReference type="ARBA" id="ARBA00048996"/>
    </source>
</evidence>
<dbReference type="eggNOG" id="COG1146">
    <property type="taxonomic scope" value="Bacteria"/>
</dbReference>
<evidence type="ECO:0000256" key="6">
    <source>
        <dbReference type="ARBA" id="ARBA00012061"/>
    </source>
</evidence>
<evidence type="ECO:0000259" key="25">
    <source>
        <dbReference type="PROSITE" id="PS51379"/>
    </source>
</evidence>
<evidence type="ECO:0000256" key="16">
    <source>
        <dbReference type="ARBA" id="ARBA00030119"/>
    </source>
</evidence>
<evidence type="ECO:0000256" key="7">
    <source>
        <dbReference type="ARBA" id="ARBA00018101"/>
    </source>
</evidence>
<dbReference type="NCBIfam" id="NF006183">
    <property type="entry name" value="PRK08318.1"/>
    <property type="match status" value="1"/>
</dbReference>
<dbReference type="GO" id="GO:0004589">
    <property type="term" value="F:dihydroorotate dehydrogenase (NAD+) activity"/>
    <property type="evidence" value="ECO:0007669"/>
    <property type="project" value="UniProtKB-EC"/>
</dbReference>
<evidence type="ECO:0000256" key="12">
    <source>
        <dbReference type="ARBA" id="ARBA00023004"/>
    </source>
</evidence>
<evidence type="ECO:0000256" key="15">
    <source>
        <dbReference type="ARBA" id="ARBA00029718"/>
    </source>
</evidence>
<evidence type="ECO:0000256" key="13">
    <source>
        <dbReference type="ARBA" id="ARBA00023014"/>
    </source>
</evidence>
<comment type="catalytic activity">
    <reaction evidence="20">
        <text>5,6-dihydrouracil + NAD(+) = uracil + NADH + H(+)</text>
        <dbReference type="Rhea" id="RHEA:20189"/>
        <dbReference type="ChEBI" id="CHEBI:15378"/>
        <dbReference type="ChEBI" id="CHEBI:15901"/>
        <dbReference type="ChEBI" id="CHEBI:17568"/>
        <dbReference type="ChEBI" id="CHEBI:57540"/>
        <dbReference type="ChEBI" id="CHEBI:57945"/>
        <dbReference type="EC" id="1.3.1.1"/>
    </reaction>
</comment>
<evidence type="ECO:0000256" key="11">
    <source>
        <dbReference type="ARBA" id="ARBA00023002"/>
    </source>
</evidence>
<dbReference type="PANTHER" id="PTHR43073:SF2">
    <property type="entry name" value="DIHYDROPYRIMIDINE DEHYDROGENASE [NADP(+)]"/>
    <property type="match status" value="1"/>
</dbReference>
<gene>
    <name evidence="26" type="ORF">EubceDRAFT1_2336</name>
</gene>
<evidence type="ECO:0000256" key="17">
    <source>
        <dbReference type="ARBA" id="ARBA00032046"/>
    </source>
</evidence>
<evidence type="ECO:0000256" key="10">
    <source>
        <dbReference type="ARBA" id="ARBA00022723"/>
    </source>
</evidence>
<sequence length="520" mass="56165">MSVCETKLQEKTSACLLCNRPSCDEAGAGITPGRVIRALRFENMTGAMKLISGKEDVYMEQADKCMAACRKGIYDNPVDIKGIIEVLKERAGGIDVTAFKDGAGTGVKTCEGESGDVCTGADLSVEFLGVKFENPFLLSSSVVGSNYEMVARAFDMGWAGVAFKTIGFFVPDEVSPRFATLKKEGNPFVGFKNLEQISDHSLEENLAFFRQLKKDYPTKIIIASIMGRTEEEWTKLAALCEEAGADMIECNFSCPQMVGEGLGCEVGINNELVETYTRAVRKGTKLPVLAKMTPNITKMEEPAKAALRGGADGIAAINTIKSIMNVNFETYATAPSVAGRSSVSGYSGKAVKPIALRFIHDLKKDPELKDVPVSGMGGIETWKDAAEFIALGCGTVQVTTAVMQYGYRIIEDMIEGLSDYMISHGIGHVSDLMGRALETIVAADDLNRSTIQFPAFNRKECVGCGRCYLACMDGGHQAIRQDEETGKPILIGKKCVGCQLCVLTCPLGAIRPGMRVDKKR</sequence>
<keyword evidence="12" id="KW-0408">Iron</keyword>
<dbReference type="InterPro" id="IPR005720">
    <property type="entry name" value="Dihydroorotate_DH_cat"/>
</dbReference>
<comment type="subunit">
    <text evidence="23">Heterotetramer of 2 PreA and 2 PreT subunits.</text>
</comment>
<reference evidence="26 27" key="2">
    <citation type="submission" date="2012-02" db="EMBL/GenBank/DDBJ databases">
        <title>Improved High-Quality Draft sequence of Eubacterium cellulosolvens 6.</title>
        <authorList>
            <consortium name="US DOE Joint Genome Institute"/>
            <person name="Lucas S."/>
            <person name="Han J."/>
            <person name="Lapidus A."/>
            <person name="Cheng J.-F."/>
            <person name="Goodwin L."/>
            <person name="Pitluck S."/>
            <person name="Peters L."/>
            <person name="Mikhailova N."/>
            <person name="Gu W."/>
            <person name="Detter J.C."/>
            <person name="Han C."/>
            <person name="Tapia R."/>
            <person name="Land M."/>
            <person name="Hauser L."/>
            <person name="Kyrpides N."/>
            <person name="Ivanova N."/>
            <person name="Pagani I."/>
            <person name="Johnson E."/>
            <person name="Mukhopadhyay B."/>
            <person name="Anderson I."/>
            <person name="Woyke T."/>
        </authorList>
    </citation>
    <scope>NUCLEOTIDE SEQUENCE [LARGE SCALE GENOMIC DNA]</scope>
    <source>
        <strain evidence="26 27">6</strain>
    </source>
</reference>
<dbReference type="PROSITE" id="PS51379">
    <property type="entry name" value="4FE4S_FER_2"/>
    <property type="match status" value="2"/>
</dbReference>
<evidence type="ECO:0000256" key="20">
    <source>
        <dbReference type="ARBA" id="ARBA00048792"/>
    </source>
</evidence>
<reference evidence="26 27" key="1">
    <citation type="submission" date="2010-08" db="EMBL/GenBank/DDBJ databases">
        <authorList>
            <consortium name="US DOE Joint Genome Institute (JGI-PGF)"/>
            <person name="Lucas S."/>
            <person name="Copeland A."/>
            <person name="Lapidus A."/>
            <person name="Cheng J.-F."/>
            <person name="Bruce D."/>
            <person name="Goodwin L."/>
            <person name="Pitluck S."/>
            <person name="Land M.L."/>
            <person name="Hauser L."/>
            <person name="Chang Y.-J."/>
            <person name="Anderson I.J."/>
            <person name="Johnson E."/>
            <person name="Mulhopadhyay B."/>
            <person name="Kyrpides N."/>
            <person name="Woyke T.J."/>
        </authorList>
    </citation>
    <scope>NUCLEOTIDE SEQUENCE [LARGE SCALE GENOMIC DNA]</scope>
    <source>
        <strain evidence="26 27">6</strain>
    </source>
</reference>
<evidence type="ECO:0000256" key="22">
    <source>
        <dbReference type="ARBA" id="ARBA00049578"/>
    </source>
</evidence>
<dbReference type="InterPro" id="IPR017896">
    <property type="entry name" value="4Fe4S_Fe-S-bd"/>
</dbReference>
<comment type="cofactor">
    <cofactor evidence="1">
        <name>FMN</name>
        <dbReference type="ChEBI" id="CHEBI:58210"/>
    </cofactor>
</comment>
<evidence type="ECO:0000256" key="2">
    <source>
        <dbReference type="ARBA" id="ARBA00003616"/>
    </source>
</evidence>
<proteinExistence type="inferred from homology"/>
<dbReference type="Pfam" id="PF14697">
    <property type="entry name" value="Fer4_21"/>
    <property type="match status" value="1"/>
</dbReference>
<dbReference type="EC" id="1.3.1.1" evidence="24"/>
<dbReference type="PANTHER" id="PTHR43073">
    <property type="entry name" value="DIHYDROPYRIMIDINE DEHYDROGENASE [NADP(+)]"/>
    <property type="match status" value="1"/>
</dbReference>
<keyword evidence="11" id="KW-0560">Oxidoreductase</keyword>